<feature type="chain" id="PRO_5002944838" evidence="1">
    <location>
        <begin position="27"/>
        <end position="179"/>
    </location>
</feature>
<evidence type="ECO:0000313" key="2">
    <source>
        <dbReference type="EMBL" id="EEQ48873.1"/>
    </source>
</evidence>
<dbReference type="RefSeq" id="WP_006689635.1">
    <property type="nucleotide sequence ID" value="NZ_GG694006.1"/>
</dbReference>
<proteinExistence type="predicted"/>
<reference evidence="2 3" key="1">
    <citation type="submission" date="2009-04" db="EMBL/GenBank/DDBJ databases">
        <authorList>
            <person name="Qin X."/>
            <person name="Bachman B."/>
            <person name="Battles P."/>
            <person name="Bell A."/>
            <person name="Bess C."/>
            <person name="Bickham C."/>
            <person name="Chaboub L."/>
            <person name="Chen D."/>
            <person name="Coyle M."/>
            <person name="Deiros D.R."/>
            <person name="Dinh H."/>
            <person name="Forbes L."/>
            <person name="Fowler G."/>
            <person name="Francisco L."/>
            <person name="Fu Q."/>
            <person name="Gubbala S."/>
            <person name="Hale W."/>
            <person name="Han Y."/>
            <person name="Hemphill L."/>
            <person name="Highlander S.K."/>
            <person name="Hirani K."/>
            <person name="Hogues M."/>
            <person name="Jackson L."/>
            <person name="Jakkamsetti A."/>
            <person name="Javaid M."/>
            <person name="Jiang H."/>
            <person name="Korchina V."/>
            <person name="Kovar C."/>
            <person name="Lara F."/>
            <person name="Lee S."/>
            <person name="Mata R."/>
            <person name="Mathew T."/>
            <person name="Moen C."/>
            <person name="Morales K."/>
            <person name="Munidasa M."/>
            <person name="Nazareth L."/>
            <person name="Ngo R."/>
            <person name="Nguyen L."/>
            <person name="Okwuonu G."/>
            <person name="Ongeri F."/>
            <person name="Patil S."/>
            <person name="Petrosino J."/>
            <person name="Pham C."/>
            <person name="Pham P."/>
            <person name="Pu L.-L."/>
            <person name="Puazo M."/>
            <person name="Raj R."/>
            <person name="Reid J."/>
            <person name="Rouhana J."/>
            <person name="Saada N."/>
            <person name="Shang Y."/>
            <person name="Simmons D."/>
            <person name="Thornton R."/>
            <person name="Warren J."/>
            <person name="Weissenberger G."/>
            <person name="Zhang J."/>
            <person name="Zhang L."/>
            <person name="Zhou C."/>
            <person name="Zhu D."/>
            <person name="Muzny D."/>
            <person name="Worley K."/>
            <person name="Gibbs R."/>
        </authorList>
    </citation>
    <scope>NUCLEOTIDE SEQUENCE [LARGE SCALE GENOMIC DNA]</scope>
    <source>
        <strain evidence="2 3">ATCC 43531</strain>
    </source>
</reference>
<dbReference type="PROSITE" id="PS51257">
    <property type="entry name" value="PROKAR_LIPOPROTEIN"/>
    <property type="match status" value="1"/>
</dbReference>
<organism evidence="2 3">
    <name type="scientific">Selenomonas flueggei ATCC 43531</name>
    <dbReference type="NCBI Taxonomy" id="638302"/>
    <lineage>
        <taxon>Bacteria</taxon>
        <taxon>Bacillati</taxon>
        <taxon>Bacillota</taxon>
        <taxon>Negativicutes</taxon>
        <taxon>Selenomonadales</taxon>
        <taxon>Selenomonadaceae</taxon>
        <taxon>Selenomonas</taxon>
    </lineage>
</organism>
<dbReference type="EMBL" id="ACLA01000011">
    <property type="protein sequence ID" value="EEQ48873.1"/>
    <property type="molecule type" value="Genomic_DNA"/>
</dbReference>
<sequence>MKLLPSQIIVLIITLSCMITASSAAAEMQDRPLAKVRYTDFVDRVNEMLTLEIFHTTLSPIRYDKNMSTAKEDVYTTRTNSDMLVAFYIQDGLVCSVGAQFNQQDKQRAREAVDVMAAVGLAMGMTPDEVRQVLNLKPFENALCGKAHCIRTGTDVYLVTTKHGRDLFMAVYADPYPHP</sequence>
<evidence type="ECO:0000256" key="1">
    <source>
        <dbReference type="SAM" id="SignalP"/>
    </source>
</evidence>
<evidence type="ECO:0000313" key="3">
    <source>
        <dbReference type="Proteomes" id="UP000005309"/>
    </source>
</evidence>
<comment type="caution">
    <text evidence="2">The sequence shown here is derived from an EMBL/GenBank/DDBJ whole genome shotgun (WGS) entry which is preliminary data.</text>
</comment>
<dbReference type="HOGENOM" id="CLU_1502459_0_0_9"/>
<protein>
    <submittedName>
        <fullName evidence="2">Uncharacterized protein</fullName>
    </submittedName>
</protein>
<dbReference type="Proteomes" id="UP000005309">
    <property type="component" value="Unassembled WGS sequence"/>
</dbReference>
<keyword evidence="1" id="KW-0732">Signal</keyword>
<dbReference type="AlphaFoldDB" id="C4V2T1"/>
<name>C4V2T1_9FIRM</name>
<dbReference type="GeneID" id="32477266"/>
<gene>
    <name evidence="2" type="ORF">HMPREF0908_0901</name>
</gene>
<keyword evidence="3" id="KW-1185">Reference proteome</keyword>
<accession>C4V2T1</accession>
<feature type="signal peptide" evidence="1">
    <location>
        <begin position="1"/>
        <end position="26"/>
    </location>
</feature>